<dbReference type="Proteomes" id="UP001497680">
    <property type="component" value="Unassembled WGS sequence"/>
</dbReference>
<name>A0ACC0DL98_9PEZI</name>
<reference evidence="1 2" key="1">
    <citation type="journal article" date="2022" name="New Phytol.">
        <title>Ecological generalism drives hyperdiversity of secondary metabolite gene clusters in xylarialean endophytes.</title>
        <authorList>
            <person name="Franco M.E.E."/>
            <person name="Wisecaver J.H."/>
            <person name="Arnold A.E."/>
            <person name="Ju Y.M."/>
            <person name="Slot J.C."/>
            <person name="Ahrendt S."/>
            <person name="Moore L.P."/>
            <person name="Eastman K.E."/>
            <person name="Scott K."/>
            <person name="Konkel Z."/>
            <person name="Mondo S.J."/>
            <person name="Kuo A."/>
            <person name="Hayes R.D."/>
            <person name="Haridas S."/>
            <person name="Andreopoulos B."/>
            <person name="Riley R."/>
            <person name="LaButti K."/>
            <person name="Pangilinan J."/>
            <person name="Lipzen A."/>
            <person name="Amirebrahimi M."/>
            <person name="Yan J."/>
            <person name="Adam C."/>
            <person name="Keymanesh K."/>
            <person name="Ng V."/>
            <person name="Louie K."/>
            <person name="Northen T."/>
            <person name="Drula E."/>
            <person name="Henrissat B."/>
            <person name="Hsieh H.M."/>
            <person name="Youens-Clark K."/>
            <person name="Lutzoni F."/>
            <person name="Miadlikowska J."/>
            <person name="Eastwood D.C."/>
            <person name="Hamelin R.C."/>
            <person name="Grigoriev I.V."/>
            <person name="U'Ren J.M."/>
        </authorList>
    </citation>
    <scope>NUCLEOTIDE SEQUENCE [LARGE SCALE GENOMIC DNA]</scope>
    <source>
        <strain evidence="1 2">ER1909</strain>
    </source>
</reference>
<dbReference type="EMBL" id="MU394281">
    <property type="protein sequence ID" value="KAI6093186.1"/>
    <property type="molecule type" value="Genomic_DNA"/>
</dbReference>
<proteinExistence type="predicted"/>
<accession>A0ACC0DL98</accession>
<keyword evidence="2" id="KW-1185">Reference proteome</keyword>
<gene>
    <name evidence="1" type="ORF">F4821DRAFT_222369</name>
</gene>
<comment type="caution">
    <text evidence="1">The sequence shown here is derived from an EMBL/GenBank/DDBJ whole genome shotgun (WGS) entry which is preliminary data.</text>
</comment>
<protein>
    <submittedName>
        <fullName evidence="1">Uncharacterized protein</fullName>
    </submittedName>
</protein>
<sequence>MLFLRRFWPTGASNIRYILFSSIIAETGRAENAIQSYMTTVGISLFSAYLDSLKELQWANIASTRTVRTPGPCSEYSCSGYISVTTLLIVHLVYVTVITILYVRQVRYSRYDNVWHTISQLVAAELQEPLEKANNAGDKVVKSLGEGSDDDRVQLGRVPETGRIEVVKLSMIFILRFPINCIMLGLDT</sequence>
<evidence type="ECO:0000313" key="1">
    <source>
        <dbReference type="EMBL" id="KAI6093186.1"/>
    </source>
</evidence>
<organism evidence="1 2">
    <name type="scientific">Hypoxylon rubiginosum</name>
    <dbReference type="NCBI Taxonomy" id="110542"/>
    <lineage>
        <taxon>Eukaryota</taxon>
        <taxon>Fungi</taxon>
        <taxon>Dikarya</taxon>
        <taxon>Ascomycota</taxon>
        <taxon>Pezizomycotina</taxon>
        <taxon>Sordariomycetes</taxon>
        <taxon>Xylariomycetidae</taxon>
        <taxon>Xylariales</taxon>
        <taxon>Hypoxylaceae</taxon>
        <taxon>Hypoxylon</taxon>
    </lineage>
</organism>
<evidence type="ECO:0000313" key="2">
    <source>
        <dbReference type="Proteomes" id="UP001497680"/>
    </source>
</evidence>